<dbReference type="Proteomes" id="UP000199120">
    <property type="component" value="Unassembled WGS sequence"/>
</dbReference>
<dbReference type="OrthoDB" id="8555762at2"/>
<comment type="similarity">
    <text evidence="7">Belongs to the methyl-accepting chemotaxis (MCP) protein family.</text>
</comment>
<evidence type="ECO:0000256" key="9">
    <source>
        <dbReference type="SAM" id="Coils"/>
    </source>
</evidence>
<evidence type="ECO:0000256" key="8">
    <source>
        <dbReference type="PROSITE-ProRule" id="PRU00284"/>
    </source>
</evidence>
<gene>
    <name evidence="12" type="ORF">SAMN05192542_101122</name>
</gene>
<dbReference type="PROSITE" id="PS50111">
    <property type="entry name" value="CHEMOTAXIS_TRANSDUC_2"/>
    <property type="match status" value="1"/>
</dbReference>
<dbReference type="InterPro" id="IPR004089">
    <property type="entry name" value="MCPsignal_dom"/>
</dbReference>
<keyword evidence="5 10" id="KW-1133">Transmembrane helix</keyword>
<evidence type="ECO:0000256" key="5">
    <source>
        <dbReference type="ARBA" id="ARBA00022989"/>
    </source>
</evidence>
<evidence type="ECO:0000259" key="11">
    <source>
        <dbReference type="PROSITE" id="PS50111"/>
    </source>
</evidence>
<reference evidence="13" key="1">
    <citation type="submission" date="2016-10" db="EMBL/GenBank/DDBJ databases">
        <authorList>
            <person name="Varghese N."/>
            <person name="Submissions S."/>
        </authorList>
    </citation>
    <scope>NUCLEOTIDE SEQUENCE [LARGE SCALE GENOMIC DNA]</scope>
    <source>
        <strain evidence="13">LMG 26416</strain>
    </source>
</reference>
<evidence type="ECO:0000256" key="3">
    <source>
        <dbReference type="ARBA" id="ARBA00022481"/>
    </source>
</evidence>
<evidence type="ECO:0000313" key="12">
    <source>
        <dbReference type="EMBL" id="SEK19972.1"/>
    </source>
</evidence>
<dbReference type="InterPro" id="IPR004090">
    <property type="entry name" value="Chemotax_Me-accpt_rcpt"/>
</dbReference>
<dbReference type="SUPFAM" id="SSF58104">
    <property type="entry name" value="Methyl-accepting chemotaxis protein (MCP) signaling domain"/>
    <property type="match status" value="1"/>
</dbReference>
<keyword evidence="4 10" id="KW-0812">Transmembrane</keyword>
<keyword evidence="13" id="KW-1185">Reference proteome</keyword>
<feature type="domain" description="Methyl-accepting transducer" evidence="11">
    <location>
        <begin position="265"/>
        <end position="494"/>
    </location>
</feature>
<feature type="coiled-coil region" evidence="9">
    <location>
        <begin position="465"/>
        <end position="503"/>
    </location>
</feature>
<dbReference type="PRINTS" id="PR00260">
    <property type="entry name" value="CHEMTRNSDUCR"/>
</dbReference>
<accession>A0A1H7F6N8</accession>
<dbReference type="PANTHER" id="PTHR43531">
    <property type="entry name" value="PROTEIN ICFG"/>
    <property type="match status" value="1"/>
</dbReference>
<comment type="subcellular location">
    <subcellularLocation>
        <location evidence="1">Cell membrane</location>
        <topology evidence="1">Multi-pass membrane protein</topology>
    </subcellularLocation>
</comment>
<evidence type="ECO:0000256" key="6">
    <source>
        <dbReference type="ARBA" id="ARBA00023136"/>
    </source>
</evidence>
<dbReference type="GO" id="GO:0005886">
    <property type="term" value="C:plasma membrane"/>
    <property type="evidence" value="ECO:0007669"/>
    <property type="project" value="UniProtKB-SubCell"/>
</dbReference>
<dbReference type="Gene3D" id="1.10.287.950">
    <property type="entry name" value="Methyl-accepting chemotaxis protein"/>
    <property type="match status" value="1"/>
</dbReference>
<organism evidence="12 13">
    <name type="scientific">Paraburkholderia caballeronis</name>
    <dbReference type="NCBI Taxonomy" id="416943"/>
    <lineage>
        <taxon>Bacteria</taxon>
        <taxon>Pseudomonadati</taxon>
        <taxon>Pseudomonadota</taxon>
        <taxon>Betaproteobacteria</taxon>
        <taxon>Burkholderiales</taxon>
        <taxon>Burkholderiaceae</taxon>
        <taxon>Paraburkholderia</taxon>
    </lineage>
</organism>
<dbReference type="PANTHER" id="PTHR43531:SF14">
    <property type="entry name" value="METHYL-ACCEPTING CHEMOTAXIS PROTEIN I-RELATED"/>
    <property type="match status" value="1"/>
</dbReference>
<dbReference type="AlphaFoldDB" id="A0A1H7F6N8"/>
<dbReference type="FunFam" id="1.10.287.950:FF:000001">
    <property type="entry name" value="Methyl-accepting chemotaxis sensory transducer"/>
    <property type="match status" value="1"/>
</dbReference>
<dbReference type="STRING" id="416943.SAMN05445871_6144"/>
<dbReference type="EMBL" id="FOAJ01000001">
    <property type="protein sequence ID" value="SEK19972.1"/>
    <property type="molecule type" value="Genomic_DNA"/>
</dbReference>
<evidence type="ECO:0000256" key="4">
    <source>
        <dbReference type="ARBA" id="ARBA00022692"/>
    </source>
</evidence>
<keyword evidence="3" id="KW-0488">Methylation</keyword>
<dbReference type="Pfam" id="PF00015">
    <property type="entry name" value="MCPsignal"/>
    <property type="match status" value="1"/>
</dbReference>
<proteinExistence type="inferred from homology"/>
<dbReference type="RefSeq" id="WP_090552824.1">
    <property type="nucleotide sequence ID" value="NZ_FNSR01000003.1"/>
</dbReference>
<dbReference type="GO" id="GO:0007165">
    <property type="term" value="P:signal transduction"/>
    <property type="evidence" value="ECO:0007669"/>
    <property type="project" value="UniProtKB-KW"/>
</dbReference>
<sequence length="509" mass="54304">MKVSTRLAILTMVALLALVVVGAGSLYSVREAMLEQKREQVTNLLRMAEHLATYFHGEEVAGRMTTEQAQTATRLALNQLNYADTSFFWVRRPNGLTLVHRDPSVIGRINMGKAPDGRPDGELYREMLDREHTPVMLVLAKHPTTGKMIDKMNGLVEFKPWDWWIGTGFFLDDVSAAFWSIGWLLIGLIVVATAGIALVAWQIIRRLTGTLGGEPAYAGEVMHRMAAGDLGVPIALKPGDDSSLLASVARMRQGLTDMIARVRSGSDAVTVGTTQIAAGNTDLSSRTEEQAASLQQTAASMEELTAAVKQNSEHAHHASSLAHDATAVAAEGRTIVGEVVATMAGIAESSGKMAEIIGIIEGIAFQTNILALNAAVEAARAGEQGRGFAVVASEVRNLAQRSSTAAKEIKALIETSDGRVQSGSELVARAGDTMDKVGAAIQRVNDIMGEIASASHEQSRGIEQVNQAVMQMDEVTQQNAALVEEAAAAANSLNDQAEQLRTAVAVFRV</sequence>
<dbReference type="CDD" id="cd11386">
    <property type="entry name" value="MCP_signal"/>
    <property type="match status" value="1"/>
</dbReference>
<evidence type="ECO:0000256" key="10">
    <source>
        <dbReference type="SAM" id="Phobius"/>
    </source>
</evidence>
<name>A0A1H7F6N8_9BURK</name>
<dbReference type="InterPro" id="IPR051310">
    <property type="entry name" value="MCP_chemotaxis"/>
</dbReference>
<dbReference type="Gene3D" id="3.30.450.20">
    <property type="entry name" value="PAS domain"/>
    <property type="match status" value="1"/>
</dbReference>
<keyword evidence="2" id="KW-1003">Cell membrane</keyword>
<keyword evidence="6 10" id="KW-0472">Membrane</keyword>
<dbReference type="InterPro" id="IPR033480">
    <property type="entry name" value="sCache_2"/>
</dbReference>
<evidence type="ECO:0000256" key="7">
    <source>
        <dbReference type="ARBA" id="ARBA00029447"/>
    </source>
</evidence>
<dbReference type="SMART" id="SM01049">
    <property type="entry name" value="Cache_2"/>
    <property type="match status" value="1"/>
</dbReference>
<evidence type="ECO:0000256" key="2">
    <source>
        <dbReference type="ARBA" id="ARBA00022475"/>
    </source>
</evidence>
<evidence type="ECO:0000256" key="1">
    <source>
        <dbReference type="ARBA" id="ARBA00004651"/>
    </source>
</evidence>
<feature type="transmembrane region" description="Helical" evidence="10">
    <location>
        <begin position="177"/>
        <end position="201"/>
    </location>
</feature>
<dbReference type="Pfam" id="PF17200">
    <property type="entry name" value="sCache_2"/>
    <property type="match status" value="1"/>
</dbReference>
<dbReference type="SMART" id="SM00283">
    <property type="entry name" value="MA"/>
    <property type="match status" value="1"/>
</dbReference>
<dbReference type="GO" id="GO:0006935">
    <property type="term" value="P:chemotaxis"/>
    <property type="evidence" value="ECO:0007669"/>
    <property type="project" value="InterPro"/>
</dbReference>
<evidence type="ECO:0000313" key="13">
    <source>
        <dbReference type="Proteomes" id="UP000199120"/>
    </source>
</evidence>
<dbReference type="GO" id="GO:0004888">
    <property type="term" value="F:transmembrane signaling receptor activity"/>
    <property type="evidence" value="ECO:0007669"/>
    <property type="project" value="InterPro"/>
</dbReference>
<keyword evidence="9" id="KW-0175">Coiled coil</keyword>
<protein>
    <submittedName>
        <fullName evidence="12">Methyl-accepting chemotaxis sensory transducer with Cache sensor</fullName>
    </submittedName>
</protein>
<keyword evidence="8" id="KW-0807">Transducer</keyword>